<dbReference type="Proteomes" id="UP001620645">
    <property type="component" value="Unassembled WGS sequence"/>
</dbReference>
<proteinExistence type="predicted"/>
<name>A0ABD2IWY2_HETSC</name>
<comment type="caution">
    <text evidence="2">The sequence shown here is derived from an EMBL/GenBank/DDBJ whole genome shotgun (WGS) entry which is preliminary data.</text>
</comment>
<feature type="compositionally biased region" description="Basic and acidic residues" evidence="1">
    <location>
        <begin position="10"/>
        <end position="19"/>
    </location>
</feature>
<keyword evidence="3" id="KW-1185">Reference proteome</keyword>
<evidence type="ECO:0000256" key="1">
    <source>
        <dbReference type="SAM" id="MobiDB-lite"/>
    </source>
</evidence>
<dbReference type="AlphaFoldDB" id="A0ABD2IWY2"/>
<evidence type="ECO:0000313" key="3">
    <source>
        <dbReference type="Proteomes" id="UP001620645"/>
    </source>
</evidence>
<feature type="region of interest" description="Disordered" evidence="1">
    <location>
        <begin position="1"/>
        <end position="22"/>
    </location>
</feature>
<dbReference type="EMBL" id="JBICCN010000261">
    <property type="protein sequence ID" value="KAL3081840.1"/>
    <property type="molecule type" value="Genomic_DNA"/>
</dbReference>
<accession>A0ABD2IWY2</accession>
<reference evidence="2 3" key="1">
    <citation type="submission" date="2024-10" db="EMBL/GenBank/DDBJ databases">
        <authorList>
            <person name="Kim D."/>
        </authorList>
    </citation>
    <scope>NUCLEOTIDE SEQUENCE [LARGE SCALE GENOMIC DNA]</scope>
    <source>
        <strain evidence="2">Taebaek</strain>
    </source>
</reference>
<organism evidence="2 3">
    <name type="scientific">Heterodera schachtii</name>
    <name type="common">Sugarbeet cyst nematode worm</name>
    <name type="synonym">Tylenchus schachtii</name>
    <dbReference type="NCBI Taxonomy" id="97005"/>
    <lineage>
        <taxon>Eukaryota</taxon>
        <taxon>Metazoa</taxon>
        <taxon>Ecdysozoa</taxon>
        <taxon>Nematoda</taxon>
        <taxon>Chromadorea</taxon>
        <taxon>Rhabditida</taxon>
        <taxon>Tylenchina</taxon>
        <taxon>Tylenchomorpha</taxon>
        <taxon>Tylenchoidea</taxon>
        <taxon>Heteroderidae</taxon>
        <taxon>Heteroderinae</taxon>
        <taxon>Heterodera</taxon>
    </lineage>
</organism>
<evidence type="ECO:0000313" key="2">
    <source>
        <dbReference type="EMBL" id="KAL3081840.1"/>
    </source>
</evidence>
<sequence>MDYGDENEENGGKSRRCPEKGSTNWDLETAQDALGVEAMKNFITFFRVGDDQQQRLIGTLHVNFIVWFLRQNVGEMLHMANKRFEMTKGDTGTFIDQDNWEKMVKKVQKSRSKVTICLMYQFGVSVHNFMQLVGLNTVEWVNLLHRLKMDELINAHPEINCVDDDEVEEFYQFLIDTSLIDTIVGFCLGEFLKMSDSFRHFFCHENDMLALKIEISSKMVDTPNLVHLEDEFPEVLRIDISLTTTLFERCRLLLMYRSNSAQFRKTYGHWAVGWLIGELRQFHDSFLSLGPSGLNARDLATLSETVDEQCAKALDEMMSERQMCVLARLNELLLTQFGRKEMMHRLDKRLKKQAKAEECADERRRADTLDQFKRTVFSKAIVISINKIISQNVGMAHR</sequence>
<gene>
    <name evidence="2" type="ORF">niasHS_012288</name>
</gene>
<protein>
    <submittedName>
        <fullName evidence="2">Uncharacterized protein</fullName>
    </submittedName>
</protein>